<dbReference type="CDD" id="cd13603">
    <property type="entry name" value="PBP2_TRAP_Siap_TeaA_like"/>
    <property type="match status" value="1"/>
</dbReference>
<evidence type="ECO:0000313" key="3">
    <source>
        <dbReference type="Proteomes" id="UP000295066"/>
    </source>
</evidence>
<dbReference type="PIRSF" id="PIRSF006470">
    <property type="entry name" value="DctB"/>
    <property type="match status" value="1"/>
</dbReference>
<protein>
    <submittedName>
        <fullName evidence="2">Tripartite ATP-independent transporter DctP family solute receptor</fullName>
    </submittedName>
</protein>
<name>A0A4V3HFG9_9BACT</name>
<dbReference type="InterPro" id="IPR004682">
    <property type="entry name" value="TRAP_DctP"/>
</dbReference>
<dbReference type="PANTHER" id="PTHR33376">
    <property type="match status" value="1"/>
</dbReference>
<dbReference type="Pfam" id="PF03480">
    <property type="entry name" value="DctP"/>
    <property type="match status" value="1"/>
</dbReference>
<reference evidence="2 3" key="1">
    <citation type="submission" date="2019-03" db="EMBL/GenBank/DDBJ databases">
        <title>Genomic Encyclopedia of Type Strains, Phase IV (KMG-IV): sequencing the most valuable type-strain genomes for metagenomic binning, comparative biology and taxonomic classification.</title>
        <authorList>
            <person name="Goeker M."/>
        </authorList>
    </citation>
    <scope>NUCLEOTIDE SEQUENCE [LARGE SCALE GENOMIC DNA]</scope>
    <source>
        <strain evidence="2 3">DSM 25964</strain>
    </source>
</reference>
<organism evidence="2 3">
    <name type="scientific">Aminivibrio pyruvatiphilus</name>
    <dbReference type="NCBI Taxonomy" id="1005740"/>
    <lineage>
        <taxon>Bacteria</taxon>
        <taxon>Thermotogati</taxon>
        <taxon>Synergistota</taxon>
        <taxon>Synergistia</taxon>
        <taxon>Synergistales</taxon>
        <taxon>Aminobacteriaceae</taxon>
        <taxon>Aminivibrio</taxon>
    </lineage>
</organism>
<dbReference type="NCBIfam" id="NF037995">
    <property type="entry name" value="TRAP_S1"/>
    <property type="match status" value="1"/>
</dbReference>
<keyword evidence="1" id="KW-0732">Signal</keyword>
<dbReference type="InterPro" id="IPR018389">
    <property type="entry name" value="DctP_fam"/>
</dbReference>
<evidence type="ECO:0000256" key="1">
    <source>
        <dbReference type="ARBA" id="ARBA00022729"/>
    </source>
</evidence>
<dbReference type="GO" id="GO:0030246">
    <property type="term" value="F:carbohydrate binding"/>
    <property type="evidence" value="ECO:0007669"/>
    <property type="project" value="TreeGrafter"/>
</dbReference>
<keyword evidence="3" id="KW-1185">Reference proteome</keyword>
<evidence type="ECO:0000313" key="2">
    <source>
        <dbReference type="EMBL" id="TDY53048.1"/>
    </source>
</evidence>
<gene>
    <name evidence="2" type="ORF">C8D99_13310</name>
</gene>
<dbReference type="NCBIfam" id="TIGR00787">
    <property type="entry name" value="dctP"/>
    <property type="match status" value="1"/>
</dbReference>
<dbReference type="Gene3D" id="3.40.190.170">
    <property type="entry name" value="Bacterial extracellular solute-binding protein, family 7"/>
    <property type="match status" value="1"/>
</dbReference>
<dbReference type="Proteomes" id="UP000295066">
    <property type="component" value="Unassembled WGS sequence"/>
</dbReference>
<dbReference type="RefSeq" id="WP_133959186.1">
    <property type="nucleotide sequence ID" value="NZ_SORI01000033.1"/>
</dbReference>
<dbReference type="PANTHER" id="PTHR33376:SF2">
    <property type="entry name" value="DICARBOXYLATE-BINDING PERIPLASMIC PROTEIN"/>
    <property type="match status" value="1"/>
</dbReference>
<sequence>MRKLVIGTLISAVILCGTIVPVFASAEHVLVFGHVQPTDHPYHLMAEKFKEELESLSGGRVAVEIHPGGSLGNERDLVEGLKLGTVDVSTITSALTATFVPEFGVFSLPFLFESFEQMYKVMDSPIGEEFAANLEREGLIKLGFNSGGARSMYASKPVNTLDDLQKMKIRTMEDHIYVETWNNLGALATPLPWGDVYTALDTGMVDGAEGAMISYKSMGFYDPAPYVTVINYIFSWHNFMMSKAALDKLPADLQEMVLTAGKRAQDFQRALVVEEEKSLLEVLEKEHGCKIIYPKDLETWRKKAMPVYEKRAAEVGGMELIEKIQKAGQ</sequence>
<dbReference type="InterPro" id="IPR038404">
    <property type="entry name" value="TRAP_DctP_sf"/>
</dbReference>
<dbReference type="EMBL" id="SORI01000033">
    <property type="protein sequence ID" value="TDY53048.1"/>
    <property type="molecule type" value="Genomic_DNA"/>
</dbReference>
<accession>A0A4V3HFG9</accession>
<proteinExistence type="predicted"/>
<comment type="caution">
    <text evidence="2">The sequence shown here is derived from an EMBL/GenBank/DDBJ whole genome shotgun (WGS) entry which is preliminary data.</text>
</comment>
<dbReference type="AlphaFoldDB" id="A0A4V3HFG9"/>
<keyword evidence="2" id="KW-0675">Receptor</keyword>
<dbReference type="GO" id="GO:0030288">
    <property type="term" value="C:outer membrane-bounded periplasmic space"/>
    <property type="evidence" value="ECO:0007669"/>
    <property type="project" value="InterPro"/>
</dbReference>
<dbReference type="GO" id="GO:0055085">
    <property type="term" value="P:transmembrane transport"/>
    <property type="evidence" value="ECO:0007669"/>
    <property type="project" value="InterPro"/>
</dbReference>
<dbReference type="OrthoDB" id="89872at2"/>